<sequence>MDSSHYSTPNSVMLVFTLMLHRTAFLGLLGIIRVVMTKENKSAFEINEVFMTTAIAALFAVEVVSVVLFCTSIYARPSTRNEYYTGLKFIGGFSAYAATFSLIMVLVLSPEHNWVGYLLVCLMFAVIALCFCCGNHQEDKKRQFTPPFNYLGLVLVPLSLLLVLFLPIYLNMIIIVGKKICGRLLSVSLVFR</sequence>
<keyword evidence="3" id="KW-1185">Reference proteome</keyword>
<gene>
    <name evidence="2" type="ORF">QVD17_38412</name>
</gene>
<feature type="transmembrane region" description="Helical" evidence="1">
    <location>
        <begin position="12"/>
        <end position="35"/>
    </location>
</feature>
<accession>A0AAD8NE95</accession>
<dbReference type="EMBL" id="JAUHHV010000011">
    <property type="protein sequence ID" value="KAK1406804.1"/>
    <property type="molecule type" value="Genomic_DNA"/>
</dbReference>
<keyword evidence="1" id="KW-0812">Transmembrane</keyword>
<feature type="transmembrane region" description="Helical" evidence="1">
    <location>
        <begin position="148"/>
        <end position="170"/>
    </location>
</feature>
<evidence type="ECO:0000256" key="1">
    <source>
        <dbReference type="SAM" id="Phobius"/>
    </source>
</evidence>
<organism evidence="2 3">
    <name type="scientific">Tagetes erecta</name>
    <name type="common">African marigold</name>
    <dbReference type="NCBI Taxonomy" id="13708"/>
    <lineage>
        <taxon>Eukaryota</taxon>
        <taxon>Viridiplantae</taxon>
        <taxon>Streptophyta</taxon>
        <taxon>Embryophyta</taxon>
        <taxon>Tracheophyta</taxon>
        <taxon>Spermatophyta</taxon>
        <taxon>Magnoliopsida</taxon>
        <taxon>eudicotyledons</taxon>
        <taxon>Gunneridae</taxon>
        <taxon>Pentapetalae</taxon>
        <taxon>asterids</taxon>
        <taxon>campanulids</taxon>
        <taxon>Asterales</taxon>
        <taxon>Asteraceae</taxon>
        <taxon>Asteroideae</taxon>
        <taxon>Heliantheae alliance</taxon>
        <taxon>Tageteae</taxon>
        <taxon>Tagetes</taxon>
    </lineage>
</organism>
<evidence type="ECO:0000313" key="2">
    <source>
        <dbReference type="EMBL" id="KAK1406804.1"/>
    </source>
</evidence>
<evidence type="ECO:0000313" key="3">
    <source>
        <dbReference type="Proteomes" id="UP001229421"/>
    </source>
</evidence>
<comment type="caution">
    <text evidence="2">The sequence shown here is derived from an EMBL/GenBank/DDBJ whole genome shotgun (WGS) entry which is preliminary data.</text>
</comment>
<name>A0AAD8NE95_TARER</name>
<feature type="transmembrane region" description="Helical" evidence="1">
    <location>
        <begin position="87"/>
        <end position="108"/>
    </location>
</feature>
<feature type="transmembrane region" description="Helical" evidence="1">
    <location>
        <begin position="55"/>
        <end position="75"/>
    </location>
</feature>
<keyword evidence="1" id="KW-0472">Membrane</keyword>
<protein>
    <submittedName>
        <fullName evidence="2">Uncharacterized protein</fullName>
    </submittedName>
</protein>
<dbReference type="AlphaFoldDB" id="A0AAD8NE95"/>
<proteinExistence type="predicted"/>
<feature type="transmembrane region" description="Helical" evidence="1">
    <location>
        <begin position="114"/>
        <end position="136"/>
    </location>
</feature>
<reference evidence="2" key="1">
    <citation type="journal article" date="2023" name="bioRxiv">
        <title>Improved chromosome-level genome assembly for marigold (Tagetes erecta).</title>
        <authorList>
            <person name="Jiang F."/>
            <person name="Yuan L."/>
            <person name="Wang S."/>
            <person name="Wang H."/>
            <person name="Xu D."/>
            <person name="Wang A."/>
            <person name="Fan W."/>
        </authorList>
    </citation>
    <scope>NUCLEOTIDE SEQUENCE</scope>
    <source>
        <strain evidence="2">WSJ</strain>
        <tissue evidence="2">Leaf</tissue>
    </source>
</reference>
<dbReference type="Proteomes" id="UP001229421">
    <property type="component" value="Unassembled WGS sequence"/>
</dbReference>
<keyword evidence="1" id="KW-1133">Transmembrane helix</keyword>